<dbReference type="PIRSF" id="PIRSF005992">
    <property type="entry name" value="Clathrin_mu"/>
    <property type="match status" value="1"/>
</dbReference>
<keyword evidence="4" id="KW-0472">Membrane</keyword>
<dbReference type="InterPro" id="IPR036168">
    <property type="entry name" value="AP2_Mu_C_sf"/>
</dbReference>
<dbReference type="PROSITE" id="PS51072">
    <property type="entry name" value="MHD"/>
    <property type="match status" value="1"/>
</dbReference>
<gene>
    <name evidence="7" type="ORF">AMORRO_LOCUS2227</name>
</gene>
<keyword evidence="3 5" id="KW-0653">Protein transport</keyword>
<keyword evidence="2 5" id="KW-0813">Transport</keyword>
<dbReference type="GO" id="GO:0016192">
    <property type="term" value="P:vesicle-mediated transport"/>
    <property type="evidence" value="ECO:0007669"/>
    <property type="project" value="InterPro"/>
</dbReference>
<dbReference type="InterPro" id="IPR011012">
    <property type="entry name" value="Longin-like_dom_sf"/>
</dbReference>
<evidence type="ECO:0000256" key="2">
    <source>
        <dbReference type="ARBA" id="ARBA00022448"/>
    </source>
</evidence>
<dbReference type="SUPFAM" id="SSF49447">
    <property type="entry name" value="Second domain of Mu2 adaptin subunit (ap50) of ap2 adaptor"/>
    <property type="match status" value="1"/>
</dbReference>
<dbReference type="SUPFAM" id="SSF64356">
    <property type="entry name" value="SNARE-like"/>
    <property type="match status" value="1"/>
</dbReference>
<name>A0A9N8WAE5_9GLOM</name>
<dbReference type="PRINTS" id="PR00314">
    <property type="entry name" value="CLATHRINADPT"/>
</dbReference>
<comment type="subcellular location">
    <subcellularLocation>
        <location evidence="1">Endomembrane system</location>
    </subcellularLocation>
</comment>
<evidence type="ECO:0000256" key="1">
    <source>
        <dbReference type="ARBA" id="ARBA00004308"/>
    </source>
</evidence>
<feature type="domain" description="MHD" evidence="6">
    <location>
        <begin position="169"/>
        <end position="429"/>
    </location>
</feature>
<evidence type="ECO:0000313" key="7">
    <source>
        <dbReference type="EMBL" id="CAG8479223.1"/>
    </source>
</evidence>
<dbReference type="Gene3D" id="2.60.40.1170">
    <property type="entry name" value="Mu homology domain, subdomain B"/>
    <property type="match status" value="2"/>
</dbReference>
<dbReference type="PANTHER" id="PTHR10529">
    <property type="entry name" value="AP COMPLEX SUBUNIT MU"/>
    <property type="match status" value="1"/>
</dbReference>
<comment type="caution">
    <text evidence="7">The sequence shown here is derived from an EMBL/GenBank/DDBJ whole genome shotgun (WGS) entry which is preliminary data.</text>
</comment>
<evidence type="ECO:0000259" key="6">
    <source>
        <dbReference type="PROSITE" id="PS51072"/>
    </source>
</evidence>
<dbReference type="InterPro" id="IPR050431">
    <property type="entry name" value="Adaptor_comp_med_subunit"/>
</dbReference>
<keyword evidence="8" id="KW-1185">Reference proteome</keyword>
<dbReference type="Gene3D" id="3.30.450.60">
    <property type="match status" value="1"/>
</dbReference>
<dbReference type="InterPro" id="IPR001392">
    <property type="entry name" value="Clathrin_mu"/>
</dbReference>
<evidence type="ECO:0000256" key="5">
    <source>
        <dbReference type="PIRNR" id="PIRNR005992"/>
    </source>
</evidence>
<dbReference type="GO" id="GO:0030131">
    <property type="term" value="C:clathrin adaptor complex"/>
    <property type="evidence" value="ECO:0007669"/>
    <property type="project" value="UniProtKB-UniRule"/>
</dbReference>
<dbReference type="InterPro" id="IPR028565">
    <property type="entry name" value="MHD"/>
</dbReference>
<comment type="similarity">
    <text evidence="5">Belongs to the adaptor complexes medium subunit family.</text>
</comment>
<evidence type="ECO:0000256" key="3">
    <source>
        <dbReference type="ARBA" id="ARBA00022927"/>
    </source>
</evidence>
<proteinExistence type="inferred from homology"/>
<dbReference type="GO" id="GO:0006886">
    <property type="term" value="P:intracellular protein transport"/>
    <property type="evidence" value="ECO:0007669"/>
    <property type="project" value="UniProtKB-UniRule"/>
</dbReference>
<dbReference type="FunFam" id="3.30.450.60:FF:000002">
    <property type="entry name" value="AP-2 complex subunit mu, putative"/>
    <property type="match status" value="1"/>
</dbReference>
<dbReference type="GO" id="GO:0012505">
    <property type="term" value="C:endomembrane system"/>
    <property type="evidence" value="ECO:0007669"/>
    <property type="project" value="UniProtKB-SubCell"/>
</dbReference>
<dbReference type="EMBL" id="CAJVPV010000913">
    <property type="protein sequence ID" value="CAG8479223.1"/>
    <property type="molecule type" value="Genomic_DNA"/>
</dbReference>
<reference evidence="7" key="1">
    <citation type="submission" date="2021-06" db="EMBL/GenBank/DDBJ databases">
        <authorList>
            <person name="Kallberg Y."/>
            <person name="Tangrot J."/>
            <person name="Rosling A."/>
        </authorList>
    </citation>
    <scope>NUCLEOTIDE SEQUENCE</scope>
    <source>
        <strain evidence="7">CL551</strain>
    </source>
</reference>
<dbReference type="Proteomes" id="UP000789342">
    <property type="component" value="Unassembled WGS sequence"/>
</dbReference>
<dbReference type="CDD" id="cd14838">
    <property type="entry name" value="AP4_Mu_N"/>
    <property type="match status" value="1"/>
</dbReference>
<dbReference type="OrthoDB" id="10259133at2759"/>
<evidence type="ECO:0000313" key="8">
    <source>
        <dbReference type="Proteomes" id="UP000789342"/>
    </source>
</evidence>
<dbReference type="Pfam" id="PF00928">
    <property type="entry name" value="Adap_comp_sub"/>
    <property type="match status" value="1"/>
</dbReference>
<dbReference type="AlphaFoldDB" id="A0A9N8WAE5"/>
<organism evidence="7 8">
    <name type="scientific">Acaulospora morrowiae</name>
    <dbReference type="NCBI Taxonomy" id="94023"/>
    <lineage>
        <taxon>Eukaryota</taxon>
        <taxon>Fungi</taxon>
        <taxon>Fungi incertae sedis</taxon>
        <taxon>Mucoromycota</taxon>
        <taxon>Glomeromycotina</taxon>
        <taxon>Glomeromycetes</taxon>
        <taxon>Diversisporales</taxon>
        <taxon>Acaulosporaceae</taxon>
        <taxon>Acaulospora</taxon>
    </lineage>
</organism>
<protein>
    <submittedName>
        <fullName evidence="7">11952_t:CDS:1</fullName>
    </submittedName>
</protein>
<sequence length="429" mass="48915">MISQFFILSSQRGDTLIFRDFRHDTPRDTPDLLLDKLMTWHKENGSEQDPPPVFNVDGVQLIFITVQELYFVCATRFNVSPFMTFELLGRITTLIKDFCGSLSEEIIRLNSGLIYELLDEVIDYGYPQTTSTNQLKLCVYEEPVLIKRENIIMNSLAKLKPPGINMGNSSNRPITLRDEKSNEIFIDGMTVQAEIDGAIQVRSYLQGYPEISLGLNSNIVLGRDSEITDERHGIIFDDYKFHDSVDSSDFEEHRRITIFPPEGEISAMNYRMSGDISLPFRVFPLVLHVPGHPDRMDITVRIRADFPEDKIATKCTVIVPLPRNTQSVSHELLDGSADQSAQYESRTRKFNWTINKLRGGAEKSIKIKITGATSFSSVAQLEVGPINLEFDIQNYTCSNLQIRRLKVYEKNNALVPQRWFAEFPLSSKV</sequence>
<accession>A0A9N8WAE5</accession>
<evidence type="ECO:0000256" key="4">
    <source>
        <dbReference type="ARBA" id="ARBA00023136"/>
    </source>
</evidence>